<reference evidence="2 3" key="1">
    <citation type="journal article" date="2024" name="Commun. Biol.">
        <title>Comparative genomic analysis of thermophilic fungi reveals convergent evolutionary adaptations and gene losses.</title>
        <authorList>
            <person name="Steindorff A.S."/>
            <person name="Aguilar-Pontes M.V."/>
            <person name="Robinson A.J."/>
            <person name="Andreopoulos B."/>
            <person name="LaButti K."/>
            <person name="Kuo A."/>
            <person name="Mondo S."/>
            <person name="Riley R."/>
            <person name="Otillar R."/>
            <person name="Haridas S."/>
            <person name="Lipzen A."/>
            <person name="Grimwood J."/>
            <person name="Schmutz J."/>
            <person name="Clum A."/>
            <person name="Reid I.D."/>
            <person name="Moisan M.C."/>
            <person name="Butler G."/>
            <person name="Nguyen T.T.M."/>
            <person name="Dewar K."/>
            <person name="Conant G."/>
            <person name="Drula E."/>
            <person name="Henrissat B."/>
            <person name="Hansel C."/>
            <person name="Singer S."/>
            <person name="Hutchinson M.I."/>
            <person name="de Vries R.P."/>
            <person name="Natvig D.O."/>
            <person name="Powell A.J."/>
            <person name="Tsang A."/>
            <person name="Grigoriev I.V."/>
        </authorList>
    </citation>
    <scope>NUCLEOTIDE SEQUENCE [LARGE SCALE GENOMIC DNA]</scope>
    <source>
        <strain evidence="2 3">CBS 494.80</strain>
    </source>
</reference>
<sequence>MMKPWKMFRSVQTLVQLHSPSLHRNVSTNLRQRSAVSSFICTSPESSTGLTFALFKRSQNQSTYPGKWAVCSGSIEPTDANPEAAAKREIFEETKLSESDILLSRRGKPFSLKDEALKTEWTIHPFAWQLRPEAKKIVLDAEHTEYKFIKPEDLASYDHVALLELGMKRVIASPEIDGDLEE</sequence>
<comment type="caution">
    <text evidence="2">The sequence shown here is derived from an EMBL/GenBank/DDBJ whole genome shotgun (WGS) entry which is preliminary data.</text>
</comment>
<keyword evidence="3" id="KW-1185">Reference proteome</keyword>
<dbReference type="Pfam" id="PF00293">
    <property type="entry name" value="NUDIX"/>
    <property type="match status" value="1"/>
</dbReference>
<evidence type="ECO:0000313" key="3">
    <source>
        <dbReference type="Proteomes" id="UP001595075"/>
    </source>
</evidence>
<gene>
    <name evidence="2" type="ORF">VTL71DRAFT_14030</name>
</gene>
<dbReference type="InterPro" id="IPR000086">
    <property type="entry name" value="NUDIX_hydrolase_dom"/>
</dbReference>
<name>A0ABR4CM38_9HELO</name>
<evidence type="ECO:0000259" key="1">
    <source>
        <dbReference type="PROSITE" id="PS51462"/>
    </source>
</evidence>
<feature type="domain" description="Nudix hydrolase" evidence="1">
    <location>
        <begin position="31"/>
        <end position="177"/>
    </location>
</feature>
<evidence type="ECO:0000313" key="2">
    <source>
        <dbReference type="EMBL" id="KAL2071004.1"/>
    </source>
</evidence>
<dbReference type="PROSITE" id="PS51462">
    <property type="entry name" value="NUDIX"/>
    <property type="match status" value="1"/>
</dbReference>
<dbReference type="InterPro" id="IPR015797">
    <property type="entry name" value="NUDIX_hydrolase-like_dom_sf"/>
</dbReference>
<dbReference type="SUPFAM" id="SSF55811">
    <property type="entry name" value="Nudix"/>
    <property type="match status" value="1"/>
</dbReference>
<dbReference type="Gene3D" id="3.90.79.10">
    <property type="entry name" value="Nucleoside Triphosphate Pyrophosphohydrolase"/>
    <property type="match status" value="1"/>
</dbReference>
<proteinExistence type="predicted"/>
<accession>A0ABR4CM38</accession>
<dbReference type="Proteomes" id="UP001595075">
    <property type="component" value="Unassembled WGS sequence"/>
</dbReference>
<organism evidence="2 3">
    <name type="scientific">Oculimacula yallundae</name>
    <dbReference type="NCBI Taxonomy" id="86028"/>
    <lineage>
        <taxon>Eukaryota</taxon>
        <taxon>Fungi</taxon>
        <taxon>Dikarya</taxon>
        <taxon>Ascomycota</taxon>
        <taxon>Pezizomycotina</taxon>
        <taxon>Leotiomycetes</taxon>
        <taxon>Helotiales</taxon>
        <taxon>Ploettnerulaceae</taxon>
        <taxon>Oculimacula</taxon>
    </lineage>
</organism>
<protein>
    <recommendedName>
        <fullName evidence="1">Nudix hydrolase domain-containing protein</fullName>
    </recommendedName>
</protein>
<dbReference type="EMBL" id="JAZHXI010000006">
    <property type="protein sequence ID" value="KAL2071004.1"/>
    <property type="molecule type" value="Genomic_DNA"/>
</dbReference>